<dbReference type="AlphaFoldDB" id="A0A6C0DYX7"/>
<accession>A0A6C0DYX7</accession>
<name>A0A6C0DYX7_9ZZZZ</name>
<evidence type="ECO:0000313" key="1">
    <source>
        <dbReference type="EMBL" id="QHT21688.1"/>
    </source>
</evidence>
<reference evidence="1" key="1">
    <citation type="journal article" date="2020" name="Nature">
        <title>Giant virus diversity and host interactions through global metagenomics.</title>
        <authorList>
            <person name="Schulz F."/>
            <person name="Roux S."/>
            <person name="Paez-Espino D."/>
            <person name="Jungbluth S."/>
            <person name="Walsh D.A."/>
            <person name="Denef V.J."/>
            <person name="McMahon K.D."/>
            <person name="Konstantinidis K.T."/>
            <person name="Eloe-Fadrosh E.A."/>
            <person name="Kyrpides N.C."/>
            <person name="Woyke T."/>
        </authorList>
    </citation>
    <scope>NUCLEOTIDE SEQUENCE</scope>
    <source>
        <strain evidence="1">GVMAG-M-3300023179-103</strain>
    </source>
</reference>
<organism evidence="1">
    <name type="scientific">viral metagenome</name>
    <dbReference type="NCBI Taxonomy" id="1070528"/>
    <lineage>
        <taxon>unclassified sequences</taxon>
        <taxon>metagenomes</taxon>
        <taxon>organismal metagenomes</taxon>
    </lineage>
</organism>
<sequence length="70" mass="8608">MSNYEKIDLIKQIYDYELKGFNIDKKPSITNTIEKLKFELHRLQQKELKLNYSKEFQIYKQLCKYLDSKQ</sequence>
<proteinExistence type="predicted"/>
<protein>
    <submittedName>
        <fullName evidence="1">Uncharacterized protein</fullName>
    </submittedName>
</protein>
<dbReference type="EMBL" id="MN739696">
    <property type="protein sequence ID" value="QHT21688.1"/>
    <property type="molecule type" value="Genomic_DNA"/>
</dbReference>